<dbReference type="AlphaFoldDB" id="A0A366IGN7"/>
<name>A0A366IGN7_9MICO</name>
<evidence type="ECO:0000313" key="3">
    <source>
        <dbReference type="Proteomes" id="UP000253509"/>
    </source>
</evidence>
<comment type="caution">
    <text evidence="2">The sequence shown here is derived from an EMBL/GenBank/DDBJ whole genome shotgun (WGS) entry which is preliminary data.</text>
</comment>
<feature type="transmembrane region" description="Helical" evidence="1">
    <location>
        <begin position="37"/>
        <end position="57"/>
    </location>
</feature>
<proteinExistence type="predicted"/>
<reference evidence="2 3" key="1">
    <citation type="submission" date="2018-06" db="EMBL/GenBank/DDBJ databases">
        <title>Freshwater and sediment microbial communities from various areas in North America, analyzing microbe dynamics in response to fracking.</title>
        <authorList>
            <person name="Lamendella R."/>
        </authorList>
    </citation>
    <scope>NUCLEOTIDE SEQUENCE [LARGE SCALE GENOMIC DNA]</scope>
    <source>
        <strain evidence="2 3">3b_TX</strain>
    </source>
</reference>
<protein>
    <submittedName>
        <fullName evidence="2">Uncharacterized protein</fullName>
    </submittedName>
</protein>
<gene>
    <name evidence="2" type="ORF">DFO65_10747</name>
</gene>
<feature type="transmembrane region" description="Helical" evidence="1">
    <location>
        <begin position="6"/>
        <end position="25"/>
    </location>
</feature>
<keyword evidence="1" id="KW-0472">Membrane</keyword>
<dbReference type="RefSeq" id="WP_113904534.1">
    <property type="nucleotide sequence ID" value="NZ_QNSB01000007.1"/>
</dbReference>
<keyword evidence="3" id="KW-1185">Reference proteome</keyword>
<dbReference type="EMBL" id="QNSB01000007">
    <property type="protein sequence ID" value="RBP70729.1"/>
    <property type="molecule type" value="Genomic_DNA"/>
</dbReference>
<organism evidence="2 3">
    <name type="scientific">Brevibacterium celere</name>
    <dbReference type="NCBI Taxonomy" id="225845"/>
    <lineage>
        <taxon>Bacteria</taxon>
        <taxon>Bacillati</taxon>
        <taxon>Actinomycetota</taxon>
        <taxon>Actinomycetes</taxon>
        <taxon>Micrococcales</taxon>
        <taxon>Brevibacteriaceae</taxon>
        <taxon>Brevibacterium</taxon>
    </lineage>
</organism>
<sequence>MDPFTFGAGFGFGALLVGTIFSVVCHSIAKSRGRSPGWWALWGFLMTLIAMIVLLMLPARSPQPARDGLPAGG</sequence>
<evidence type="ECO:0000313" key="2">
    <source>
        <dbReference type="EMBL" id="RBP70729.1"/>
    </source>
</evidence>
<accession>A0A366IGN7</accession>
<evidence type="ECO:0000256" key="1">
    <source>
        <dbReference type="SAM" id="Phobius"/>
    </source>
</evidence>
<keyword evidence="1" id="KW-1133">Transmembrane helix</keyword>
<keyword evidence="1" id="KW-0812">Transmembrane</keyword>
<dbReference type="Proteomes" id="UP000253509">
    <property type="component" value="Unassembled WGS sequence"/>
</dbReference>